<dbReference type="Proteomes" id="UP000501408">
    <property type="component" value="Chromosome 1"/>
</dbReference>
<dbReference type="EMBL" id="CP050266">
    <property type="protein sequence ID" value="QIR06356.1"/>
    <property type="molecule type" value="Genomic_DNA"/>
</dbReference>
<organism evidence="1 2">
    <name type="scientific">Salinivibrio costicola</name>
    <name type="common">Vibrio costicola</name>
    <dbReference type="NCBI Taxonomy" id="51367"/>
    <lineage>
        <taxon>Bacteria</taxon>
        <taxon>Pseudomonadati</taxon>
        <taxon>Pseudomonadota</taxon>
        <taxon>Gammaproteobacteria</taxon>
        <taxon>Vibrionales</taxon>
        <taxon>Vibrionaceae</taxon>
        <taxon>Salinivibrio</taxon>
    </lineage>
</organism>
<name>A0ABX6K476_SALCS</name>
<dbReference type="InterPro" id="IPR009267">
    <property type="entry name" value="NTP_transf_6"/>
</dbReference>
<accession>A0ABX6K476</accession>
<protein>
    <submittedName>
        <fullName evidence="1">Nucleotidyltransferase family protein</fullName>
    </submittedName>
</protein>
<dbReference type="PANTHER" id="PTHR39166">
    <property type="entry name" value="BLL1166 PROTEIN"/>
    <property type="match status" value="1"/>
</dbReference>
<reference evidence="1 2" key="1">
    <citation type="submission" date="2020-03" db="EMBL/GenBank/DDBJ databases">
        <title>Genome mining reveals the biosynthetic pathways of PHA and ectoines of the halophilic strain Salinivibrio costicola M318 isolated from fermented shrimp paste.</title>
        <authorList>
            <person name="Doan T.V."/>
            <person name="Tran L.T."/>
            <person name="Trieu T.A."/>
            <person name="Nguyen Q.V."/>
            <person name="Quach T.N."/>
            <person name="Phi T.Q."/>
            <person name="Kumar S."/>
        </authorList>
    </citation>
    <scope>NUCLEOTIDE SEQUENCE [LARGE SCALE GENOMIC DNA]</scope>
    <source>
        <strain evidence="1 2">M318</strain>
    </source>
</reference>
<evidence type="ECO:0000313" key="1">
    <source>
        <dbReference type="EMBL" id="QIR06356.1"/>
    </source>
</evidence>
<sequence>MKRRRIRKRHQHHFFLCQKTYRRALIDLIEEDPVRMRALRCVQSLNLPQCYIAAGFVRNLVWDACHKYPPSALNDIDVIYFDPSDTSVEREQYLEALLQKTMPEMTWQVRNQARMHEKHQDRPYASTLDAMRFWPEKETAIAVRLDMNQRCEVIAAFGVQSLFELKLSHNPARSWSVFQQRIDHKQWLTHWPKLTVTTQCSVAAKPINAE</sequence>
<evidence type="ECO:0000313" key="2">
    <source>
        <dbReference type="Proteomes" id="UP000501408"/>
    </source>
</evidence>
<dbReference type="Pfam" id="PF06042">
    <property type="entry name" value="NTP_transf_6"/>
    <property type="match status" value="1"/>
</dbReference>
<gene>
    <name evidence="1" type="ORF">HBA18_08170</name>
</gene>
<proteinExistence type="predicted"/>
<dbReference type="PANTHER" id="PTHR39166:SF1">
    <property type="entry name" value="BLL1166 PROTEIN"/>
    <property type="match status" value="1"/>
</dbReference>
<keyword evidence="2" id="KW-1185">Reference proteome</keyword>